<feature type="transmembrane region" description="Helical" evidence="3">
    <location>
        <begin position="37"/>
        <end position="59"/>
    </location>
</feature>
<dbReference type="GO" id="GO:0043386">
    <property type="term" value="P:mycotoxin biosynthetic process"/>
    <property type="evidence" value="ECO:0007669"/>
    <property type="project" value="InterPro"/>
</dbReference>
<evidence type="ECO:0000256" key="3">
    <source>
        <dbReference type="SAM" id="Phobius"/>
    </source>
</evidence>
<dbReference type="KEGG" id="ache:ACHE_70032S"/>
<keyword evidence="3" id="KW-1133">Transmembrane helix</keyword>
<reference evidence="4" key="1">
    <citation type="submission" date="2021-01" db="EMBL/GenBank/DDBJ databases">
        <authorList>
            <consortium name="Aspergillus chevalieri M1 genome sequencing consortium"/>
            <person name="Kazuki M."/>
            <person name="Futagami T."/>
        </authorList>
    </citation>
    <scope>NUCLEOTIDE SEQUENCE</scope>
    <source>
        <strain evidence="4">M1</strain>
    </source>
</reference>
<name>A0A7R7ZRZ3_ASPCH</name>
<keyword evidence="5" id="KW-1185">Reference proteome</keyword>
<keyword evidence="3" id="KW-0472">Membrane</keyword>
<dbReference type="RefSeq" id="XP_043139711.1">
    <property type="nucleotide sequence ID" value="XM_043282321.1"/>
</dbReference>
<comment type="pathway">
    <text evidence="1">Mycotoxin biosynthesis.</text>
</comment>
<dbReference type="Pfam" id="PF11807">
    <property type="entry name" value="UstYa"/>
    <property type="match status" value="1"/>
</dbReference>
<evidence type="ECO:0000256" key="1">
    <source>
        <dbReference type="ARBA" id="ARBA00004685"/>
    </source>
</evidence>
<dbReference type="AlphaFoldDB" id="A0A7R7ZRZ3"/>
<dbReference type="InterPro" id="IPR021765">
    <property type="entry name" value="UstYa-like"/>
</dbReference>
<gene>
    <name evidence="4" type="ORF">ACHE_70032S</name>
</gene>
<reference evidence="4" key="2">
    <citation type="submission" date="2021-02" db="EMBL/GenBank/DDBJ databases">
        <title>Aspergillus chevalieri M1 genome sequence.</title>
        <authorList>
            <person name="Kadooka C."/>
            <person name="Mori K."/>
            <person name="Futagami T."/>
        </authorList>
    </citation>
    <scope>NUCLEOTIDE SEQUENCE</scope>
    <source>
        <strain evidence="4">M1</strain>
    </source>
</reference>
<comment type="similarity">
    <text evidence="2">Belongs to the ustYa family.</text>
</comment>
<dbReference type="GeneID" id="66985547"/>
<protein>
    <submittedName>
        <fullName evidence="4">Uncharacterized protein</fullName>
    </submittedName>
</protein>
<dbReference type="PANTHER" id="PTHR33365">
    <property type="entry name" value="YALI0B05434P"/>
    <property type="match status" value="1"/>
</dbReference>
<evidence type="ECO:0000313" key="5">
    <source>
        <dbReference type="Proteomes" id="UP000637239"/>
    </source>
</evidence>
<dbReference type="Proteomes" id="UP000637239">
    <property type="component" value="Chromosome 7"/>
</dbReference>
<dbReference type="PANTHER" id="PTHR33365:SF4">
    <property type="entry name" value="CYCLOCHLOROTINE BIOSYNTHESIS PROTEIN O"/>
    <property type="match status" value="1"/>
</dbReference>
<evidence type="ECO:0000313" key="4">
    <source>
        <dbReference type="EMBL" id="BCR91189.1"/>
    </source>
</evidence>
<keyword evidence="3" id="KW-0812">Transmembrane</keyword>
<evidence type="ECO:0000256" key="2">
    <source>
        <dbReference type="ARBA" id="ARBA00035112"/>
    </source>
</evidence>
<organism evidence="4 5">
    <name type="scientific">Aspergillus chevalieri</name>
    <name type="common">Eurotium chevalieri</name>
    <dbReference type="NCBI Taxonomy" id="182096"/>
    <lineage>
        <taxon>Eukaryota</taxon>
        <taxon>Fungi</taxon>
        <taxon>Dikarya</taxon>
        <taxon>Ascomycota</taxon>
        <taxon>Pezizomycotina</taxon>
        <taxon>Eurotiomycetes</taxon>
        <taxon>Eurotiomycetidae</taxon>
        <taxon>Eurotiales</taxon>
        <taxon>Aspergillaceae</taxon>
        <taxon>Aspergillus</taxon>
        <taxon>Aspergillus subgen. Aspergillus</taxon>
    </lineage>
</organism>
<sequence length="272" mass="31085">MTGSRRRPSEDTMYELLSEKQGGSGGSILPTRSIKRWVIATFVLIVISLIEICVIVKLASQDPPKGFENGFATELPEAKDAISVEQVRFTSPLRVDENGTLHQVNDPSERRYTGNSSEVDQAWEDLVFGRYLRLRESEVNWLDSDEESDNLEVIPEDVSVITKAGMYGGVDMLYSLHCLNMLRKHLHSDHKNMQYFSDEEDSMHLDHCIDQLRQSIMCAGDLTPVTLRHVWMENPRRSVLLGETERMHTCRNFDAIRDWATERGVKEGRIEA</sequence>
<dbReference type="EMBL" id="AP024422">
    <property type="protein sequence ID" value="BCR91189.1"/>
    <property type="molecule type" value="Genomic_DNA"/>
</dbReference>
<accession>A0A7R7ZRZ3</accession>
<proteinExistence type="inferred from homology"/>